<dbReference type="PANTHER" id="PTHR46082:SF6">
    <property type="entry name" value="AAA+ ATPASE DOMAIN-CONTAINING PROTEIN-RELATED"/>
    <property type="match status" value="1"/>
</dbReference>
<evidence type="ECO:0000313" key="4">
    <source>
        <dbReference type="Proteomes" id="UP000619260"/>
    </source>
</evidence>
<protein>
    <recommendedName>
        <fullName evidence="2">Effector-associated domain-containing protein</fullName>
    </recommendedName>
</protein>
<dbReference type="GO" id="GO:0043531">
    <property type="term" value="F:ADP binding"/>
    <property type="evidence" value="ECO:0007669"/>
    <property type="project" value="InterPro"/>
</dbReference>
<evidence type="ECO:0000259" key="2">
    <source>
        <dbReference type="Pfam" id="PF19956"/>
    </source>
</evidence>
<evidence type="ECO:0000313" key="3">
    <source>
        <dbReference type="EMBL" id="GIJ49640.1"/>
    </source>
</evidence>
<dbReference type="Pfam" id="PF13424">
    <property type="entry name" value="TPR_12"/>
    <property type="match status" value="2"/>
</dbReference>
<dbReference type="Pfam" id="PF13374">
    <property type="entry name" value="TPR_10"/>
    <property type="match status" value="1"/>
</dbReference>
<dbReference type="Proteomes" id="UP000619260">
    <property type="component" value="Unassembled WGS sequence"/>
</dbReference>
<sequence>MRQFEVSAEQRERLSEALLRIRDLHEADILGLCVDELERRLAKPLSLKRFAQARFAIWELTTRCTEELDAVLELQAVVSRFFPDHPALVDVITIVEEIGTPPLLSEDQERQLVLLLDGYDVEVRRSTFHGVFGNPLRKDDPHWSSTARHVRFVELTCRTKGGLPLLLTYLEQTAHAPSHSDLLHPIHTWISDVGANAGLDPAVLRALCPSPASEGSHFSRNPGLDATRAHLDNSHALGSGEESDDPSAGAGDEAVNPTSTRHKVPADVVPPIRGNLPIRNTDFTGRGPLIWQLRESLLKRSNASVVPQALHGLGGVGKTQLAVEYAYRYIDYYGLIWWINADHITAVRSSLAELGRELGIPPSPDIDQSAKTVLNSLATSTRRWLLVYDNADNPEDLAGLLPPTEGHVIITSRNGEWSQVYDAIEVDVLERHESVQLIQRKTGDAIPADEADHLAEKVGDLPLALEQAAAWHSATGMPVERYLALFDKHVEELMGENKPANYPASVSAFLRVAFDKLREGSVPEAPQLLELFAHLGPDPVAAAFLRSGRGPGISEPLRQALGDEIKLNRAISALRRHGLAKVLPGQQLQVHRLVQLVLREGLLERRRERSRENVRIILQGANPGDPDNRATWPRHREIGPHIGPADLLGAPTADARRVALDQARYLYSTGDYAGSRDLAETMISRWSGPAEDGGIGADHEHTLLAKRHLANALRQLGHYERARLISTQTLETLRASPEFGDDHEHTVAVGLGLGYDLRLSGDIAGAHRSDEENYARARRTYDDDDVADALHAKNNVTASLKMLGDFDTAYRLDTELVQQWRSSFGDQDARTLRSISNVARDLYGLGRYAEALETQRLSLPEYVALLSPDHTDVLQANRTIAIALRKTGRYGEALTHARETYEAFRTRFGPDYEHTLSATMTFANTLRTVGQFTEAKKFADEGVEAYVRVLGERHPLTLAARVNLGIILRAIGDLRDAREVERSTYEDLRAVVGERHPHTLCAAGNYSNSLVLAGDTAAARALSEPLLNMSRQVRGDAHPYTLGIALNVSLDLRNAGEADEARDLFGKTIARLRDILGTDHPEVLHASQDRRADFDIEPPPM</sequence>
<dbReference type="InterPro" id="IPR027417">
    <property type="entry name" value="P-loop_NTPase"/>
</dbReference>
<accession>A0A8J3YTK6</accession>
<evidence type="ECO:0000256" key="1">
    <source>
        <dbReference type="SAM" id="MobiDB-lite"/>
    </source>
</evidence>
<feature type="domain" description="Effector-associated" evidence="2">
    <location>
        <begin position="16"/>
        <end position="91"/>
    </location>
</feature>
<dbReference type="Gene3D" id="3.40.50.300">
    <property type="entry name" value="P-loop containing nucleotide triphosphate hydrolases"/>
    <property type="match status" value="1"/>
</dbReference>
<dbReference type="NCBIfam" id="NF040586">
    <property type="entry name" value="FxSxx_TPR"/>
    <property type="match status" value="1"/>
</dbReference>
<dbReference type="SUPFAM" id="SSF48452">
    <property type="entry name" value="TPR-like"/>
    <property type="match status" value="2"/>
</dbReference>
<proteinExistence type="predicted"/>
<name>A0A8J3YTK6_9ACTN</name>
<dbReference type="InterPro" id="IPR053137">
    <property type="entry name" value="NLR-like"/>
</dbReference>
<dbReference type="EMBL" id="BOPF01000029">
    <property type="protein sequence ID" value="GIJ49640.1"/>
    <property type="molecule type" value="Genomic_DNA"/>
</dbReference>
<dbReference type="PANTHER" id="PTHR46082">
    <property type="entry name" value="ATP/GTP-BINDING PROTEIN-RELATED"/>
    <property type="match status" value="1"/>
</dbReference>
<dbReference type="AlphaFoldDB" id="A0A8J3YTK6"/>
<gene>
    <name evidence="3" type="ORF">Val02_65260</name>
</gene>
<feature type="region of interest" description="Disordered" evidence="1">
    <location>
        <begin position="234"/>
        <end position="268"/>
    </location>
</feature>
<dbReference type="SUPFAM" id="SSF52540">
    <property type="entry name" value="P-loop containing nucleoside triphosphate hydrolases"/>
    <property type="match status" value="1"/>
</dbReference>
<keyword evidence="4" id="KW-1185">Reference proteome</keyword>
<reference evidence="3" key="1">
    <citation type="submission" date="2021-01" db="EMBL/GenBank/DDBJ databases">
        <title>Whole genome shotgun sequence of Virgisporangium aliadipatigenens NBRC 105644.</title>
        <authorList>
            <person name="Komaki H."/>
            <person name="Tamura T."/>
        </authorList>
    </citation>
    <scope>NUCLEOTIDE SEQUENCE</scope>
    <source>
        <strain evidence="3">NBRC 105644</strain>
    </source>
</reference>
<comment type="caution">
    <text evidence="3">The sequence shown here is derived from an EMBL/GenBank/DDBJ whole genome shotgun (WGS) entry which is preliminary data.</text>
</comment>
<dbReference type="Pfam" id="PF19956">
    <property type="entry name" value="EAD2"/>
    <property type="match status" value="1"/>
</dbReference>
<organism evidence="3 4">
    <name type="scientific">Virgisporangium aliadipatigenens</name>
    <dbReference type="NCBI Taxonomy" id="741659"/>
    <lineage>
        <taxon>Bacteria</taxon>
        <taxon>Bacillati</taxon>
        <taxon>Actinomycetota</taxon>
        <taxon>Actinomycetes</taxon>
        <taxon>Micromonosporales</taxon>
        <taxon>Micromonosporaceae</taxon>
        <taxon>Virgisporangium</taxon>
    </lineage>
</organism>
<dbReference type="InterPro" id="IPR011990">
    <property type="entry name" value="TPR-like_helical_dom_sf"/>
</dbReference>
<dbReference type="InterPro" id="IPR045431">
    <property type="entry name" value="EAD2"/>
</dbReference>
<dbReference type="Gene3D" id="1.25.40.10">
    <property type="entry name" value="Tetratricopeptide repeat domain"/>
    <property type="match status" value="2"/>
</dbReference>